<dbReference type="InterPro" id="IPR011991">
    <property type="entry name" value="ArsR-like_HTH"/>
</dbReference>
<dbReference type="Proteomes" id="UP000198851">
    <property type="component" value="Unassembled WGS sequence"/>
</dbReference>
<dbReference type="InterPro" id="IPR001845">
    <property type="entry name" value="HTH_ArsR_DNA-bd_dom"/>
</dbReference>
<dbReference type="EMBL" id="FOSZ01000001">
    <property type="protein sequence ID" value="SFK53395.1"/>
    <property type="molecule type" value="Genomic_DNA"/>
</dbReference>
<dbReference type="PANTHER" id="PTHR38600">
    <property type="entry name" value="TRANSCRIPTIONAL REGULATORY PROTEIN"/>
    <property type="match status" value="1"/>
</dbReference>
<evidence type="ECO:0000313" key="2">
    <source>
        <dbReference type="EMBL" id="SFK53395.1"/>
    </source>
</evidence>
<name>A0A1I4AAI5_9RHOB</name>
<dbReference type="Gene3D" id="1.10.10.10">
    <property type="entry name" value="Winged helix-like DNA-binding domain superfamily/Winged helix DNA-binding domain"/>
    <property type="match status" value="1"/>
</dbReference>
<feature type="domain" description="HTH arsR-type" evidence="1">
    <location>
        <begin position="1"/>
        <end position="90"/>
    </location>
</feature>
<organism evidence="2 3">
    <name type="scientific">Shimia haliotis</name>
    <dbReference type="NCBI Taxonomy" id="1280847"/>
    <lineage>
        <taxon>Bacteria</taxon>
        <taxon>Pseudomonadati</taxon>
        <taxon>Pseudomonadota</taxon>
        <taxon>Alphaproteobacteria</taxon>
        <taxon>Rhodobacterales</taxon>
        <taxon>Roseobacteraceae</taxon>
    </lineage>
</organism>
<evidence type="ECO:0000259" key="1">
    <source>
        <dbReference type="PROSITE" id="PS50987"/>
    </source>
</evidence>
<sequence>MTDLQPVFRALGDPTRRDILRMLGDSPMTIAQVSDNFDMTRAAVKKHLVVLSDGGLIHVEKRGREAVNTLNAAALRPVFDWIGTFDRFWDTRLDALKSAIEKDAANDTGYDTGYDTGKSND</sequence>
<dbReference type="NCBIfam" id="NF033788">
    <property type="entry name" value="HTH_metalloreg"/>
    <property type="match status" value="1"/>
</dbReference>
<reference evidence="3" key="1">
    <citation type="submission" date="2016-10" db="EMBL/GenBank/DDBJ databases">
        <authorList>
            <person name="Varghese N."/>
            <person name="Submissions S."/>
        </authorList>
    </citation>
    <scope>NUCLEOTIDE SEQUENCE [LARGE SCALE GENOMIC DNA]</scope>
    <source>
        <strain evidence="3">DSM 28453</strain>
    </source>
</reference>
<dbReference type="InterPro" id="IPR036390">
    <property type="entry name" value="WH_DNA-bd_sf"/>
</dbReference>
<dbReference type="Pfam" id="PF12840">
    <property type="entry name" value="HTH_20"/>
    <property type="match status" value="1"/>
</dbReference>
<evidence type="ECO:0000313" key="3">
    <source>
        <dbReference type="Proteomes" id="UP000198851"/>
    </source>
</evidence>
<dbReference type="AlphaFoldDB" id="A0A1I4AAI5"/>
<dbReference type="CDD" id="cd00090">
    <property type="entry name" value="HTH_ARSR"/>
    <property type="match status" value="1"/>
</dbReference>
<dbReference type="GO" id="GO:0003700">
    <property type="term" value="F:DNA-binding transcription factor activity"/>
    <property type="evidence" value="ECO:0007669"/>
    <property type="project" value="InterPro"/>
</dbReference>
<keyword evidence="3" id="KW-1185">Reference proteome</keyword>
<dbReference type="PANTHER" id="PTHR38600:SF2">
    <property type="entry name" value="SLL0088 PROTEIN"/>
    <property type="match status" value="1"/>
</dbReference>
<dbReference type="PRINTS" id="PR00778">
    <property type="entry name" value="HTHARSR"/>
</dbReference>
<dbReference type="InterPro" id="IPR036388">
    <property type="entry name" value="WH-like_DNA-bd_sf"/>
</dbReference>
<gene>
    <name evidence="2" type="ORF">SAMN04488036_101256</name>
</gene>
<dbReference type="OrthoDB" id="9790747at2"/>
<dbReference type="STRING" id="1280847.SAMN04488036_101256"/>
<protein>
    <submittedName>
        <fullName evidence="2">Transcriptional regulator, ArsR family</fullName>
    </submittedName>
</protein>
<dbReference type="SMART" id="SM00418">
    <property type="entry name" value="HTH_ARSR"/>
    <property type="match status" value="1"/>
</dbReference>
<dbReference type="PROSITE" id="PS50987">
    <property type="entry name" value="HTH_ARSR_2"/>
    <property type="match status" value="1"/>
</dbReference>
<dbReference type="SUPFAM" id="SSF46785">
    <property type="entry name" value="Winged helix' DNA-binding domain"/>
    <property type="match status" value="1"/>
</dbReference>
<accession>A0A1I4AAI5</accession>
<dbReference type="RefSeq" id="WP_093319293.1">
    <property type="nucleotide sequence ID" value="NZ_FOSZ01000001.1"/>
</dbReference>
<proteinExistence type="predicted"/>